<evidence type="ECO:0000313" key="2">
    <source>
        <dbReference type="Proteomes" id="UP000198405"/>
    </source>
</evidence>
<name>A0A238ZGG2_9BACT</name>
<sequence>MEFFNVSIHDVTKSSLSKVKRIKELLMEEGIEKITYLLIPNYHRGETITEIKEEIQELVSNGEPVLHGYTHKGKEYFKLSPMKLFTSNEGEFISFSEEELKKRLRKGKKILEEIGIRPKGFIPPAWLIKKSTIKTLKEEGFEFATNRYFVFNLKNEQKQFSPVVTFSCREPIQWLSKELFLLQTDLYARFLKAVRIAIHPCDIDNTEKVNLIKKAINDLKAVGQEKFLNEIAKGGQND</sequence>
<dbReference type="EMBL" id="FZOB01000008">
    <property type="protein sequence ID" value="SNR82219.1"/>
    <property type="molecule type" value="Genomic_DNA"/>
</dbReference>
<gene>
    <name evidence="1" type="ORF">SAMN06265340_10857</name>
</gene>
<dbReference type="GO" id="GO:0005975">
    <property type="term" value="P:carbohydrate metabolic process"/>
    <property type="evidence" value="ECO:0007669"/>
    <property type="project" value="InterPro"/>
</dbReference>
<dbReference type="AlphaFoldDB" id="A0A238ZGG2"/>
<dbReference type="Proteomes" id="UP000198405">
    <property type="component" value="Unassembled WGS sequence"/>
</dbReference>
<dbReference type="SUPFAM" id="SSF88713">
    <property type="entry name" value="Glycoside hydrolase/deacetylase"/>
    <property type="match status" value="1"/>
</dbReference>
<dbReference type="RefSeq" id="WP_089323276.1">
    <property type="nucleotide sequence ID" value="NZ_FZOB01000008.1"/>
</dbReference>
<accession>A0A238ZGG2</accession>
<dbReference type="Gene3D" id="3.20.20.370">
    <property type="entry name" value="Glycoside hydrolase/deacetylase"/>
    <property type="match status" value="1"/>
</dbReference>
<evidence type="ECO:0000313" key="1">
    <source>
        <dbReference type="EMBL" id="SNR82219.1"/>
    </source>
</evidence>
<dbReference type="Pfam" id="PF10096">
    <property type="entry name" value="DUF2334"/>
    <property type="match status" value="1"/>
</dbReference>
<evidence type="ECO:0008006" key="3">
    <source>
        <dbReference type="Google" id="ProtNLM"/>
    </source>
</evidence>
<dbReference type="InterPro" id="IPR011330">
    <property type="entry name" value="Glyco_hydro/deAcase_b/a-brl"/>
</dbReference>
<reference evidence="2" key="1">
    <citation type="submission" date="2017-06" db="EMBL/GenBank/DDBJ databases">
        <authorList>
            <person name="Varghese N."/>
            <person name="Submissions S."/>
        </authorList>
    </citation>
    <scope>NUCLEOTIDE SEQUENCE [LARGE SCALE GENOMIC DNA]</scope>
    <source>
        <strain evidence="2">DSM 15668</strain>
    </source>
</reference>
<protein>
    <recommendedName>
        <fullName evidence="3">DUF2334 domain-containing protein</fullName>
    </recommendedName>
</protein>
<proteinExistence type="predicted"/>
<organism evidence="1 2">
    <name type="scientific">Desulfurobacterium atlanticum</name>
    <dbReference type="NCBI Taxonomy" id="240169"/>
    <lineage>
        <taxon>Bacteria</taxon>
        <taxon>Pseudomonadati</taxon>
        <taxon>Aquificota</taxon>
        <taxon>Aquificia</taxon>
        <taxon>Desulfurobacteriales</taxon>
        <taxon>Desulfurobacteriaceae</taxon>
        <taxon>Desulfurobacterium</taxon>
    </lineage>
</organism>
<dbReference type="OrthoDB" id="9763050at2"/>
<keyword evidence="2" id="KW-1185">Reference proteome</keyword>
<dbReference type="InterPro" id="IPR018763">
    <property type="entry name" value="DUF2334"/>
</dbReference>